<evidence type="ECO:0000256" key="5">
    <source>
        <dbReference type="ARBA" id="ARBA00042623"/>
    </source>
</evidence>
<dbReference type="PANTHER" id="PTHR21569:SF1">
    <property type="entry name" value="SMALL RIBOSOMAL SUBUNIT PROTEIN US9M"/>
    <property type="match status" value="1"/>
</dbReference>
<dbReference type="InterPro" id="IPR014721">
    <property type="entry name" value="Ribsml_uS5_D2-typ_fold_subgr"/>
</dbReference>
<dbReference type="GeneID" id="85224184"/>
<proteinExistence type="inferred from homology"/>
<dbReference type="SUPFAM" id="SSF54211">
    <property type="entry name" value="Ribosomal protein S5 domain 2-like"/>
    <property type="match status" value="1"/>
</dbReference>
<dbReference type="AlphaFoldDB" id="A0AAF0J961"/>
<comment type="similarity">
    <text evidence="1">Belongs to the universal ribosomal protein uS9 family.</text>
</comment>
<gene>
    <name evidence="7" type="primary">MRPS9</name>
    <name evidence="7" type="ORF">MJAP1_000535</name>
</gene>
<evidence type="ECO:0000256" key="2">
    <source>
        <dbReference type="ARBA" id="ARBA00022980"/>
    </source>
</evidence>
<evidence type="ECO:0000313" key="8">
    <source>
        <dbReference type="Proteomes" id="UP001217754"/>
    </source>
</evidence>
<dbReference type="Proteomes" id="UP001217754">
    <property type="component" value="Chromosome 1"/>
</dbReference>
<reference evidence="7" key="1">
    <citation type="submission" date="2023-03" db="EMBL/GenBank/DDBJ databases">
        <title>Mating type loci evolution in Malassezia.</title>
        <authorList>
            <person name="Coelho M.A."/>
        </authorList>
    </citation>
    <scope>NUCLEOTIDE SEQUENCE</scope>
    <source>
        <strain evidence="7">CBS 9431</strain>
    </source>
</reference>
<keyword evidence="8" id="KW-1185">Reference proteome</keyword>
<accession>A0AAF0J961</accession>
<evidence type="ECO:0000256" key="4">
    <source>
        <dbReference type="ARBA" id="ARBA00039318"/>
    </source>
</evidence>
<dbReference type="Gene3D" id="3.30.230.10">
    <property type="match status" value="1"/>
</dbReference>
<dbReference type="InterPro" id="IPR000754">
    <property type="entry name" value="Ribosomal_uS9"/>
</dbReference>
<evidence type="ECO:0000256" key="1">
    <source>
        <dbReference type="ARBA" id="ARBA00005251"/>
    </source>
</evidence>
<evidence type="ECO:0000256" key="6">
    <source>
        <dbReference type="SAM" id="MobiDB-lite"/>
    </source>
</evidence>
<dbReference type="GO" id="GO:0003735">
    <property type="term" value="F:structural constituent of ribosome"/>
    <property type="evidence" value="ECO:0007669"/>
    <property type="project" value="InterPro"/>
</dbReference>
<organism evidence="7 8">
    <name type="scientific">Malassezia japonica</name>
    <dbReference type="NCBI Taxonomy" id="223818"/>
    <lineage>
        <taxon>Eukaryota</taxon>
        <taxon>Fungi</taxon>
        <taxon>Dikarya</taxon>
        <taxon>Basidiomycota</taxon>
        <taxon>Ustilaginomycotina</taxon>
        <taxon>Malasseziomycetes</taxon>
        <taxon>Malasseziales</taxon>
        <taxon>Malasseziaceae</taxon>
        <taxon>Malassezia</taxon>
    </lineage>
</organism>
<sequence length="341" mass="37230">MLGTLRVAAARQALRFGARLMHTTAVPRAQYLAPPPPTPDRVKPASPAYFTTKPSYIDTLQMLDQLTREVKRELEQAYILPLNSKPPPIPQGPTNIWVSREALHSKLGIALRASQYRSVISRLTLLLRYRALVLEHFASSGSASFAERSSAQQKQLAAQVEEVFAAFMSSHGKAQDSHEKGEAAPRTSTRGFIDNEGRAYARGRRKESSARVWLVPAKDADASLGSVLVNSVPLSQYFTRTDHREQVVWPLKLAGVLGQYNIFAIARGGGHTGQAGAVAHGIANALLAQLASVPGEAAAATHAEVKQLLAKDGILHRDPRMVERKKPGLAKARKAFTWVKR</sequence>
<dbReference type="NCBIfam" id="NF001099">
    <property type="entry name" value="PRK00132.1"/>
    <property type="match status" value="1"/>
</dbReference>
<name>A0AAF0J961_9BASI</name>
<dbReference type="PANTHER" id="PTHR21569">
    <property type="entry name" value="RIBOSOMAL PROTEIN S9"/>
    <property type="match status" value="1"/>
</dbReference>
<evidence type="ECO:0000313" key="7">
    <source>
        <dbReference type="EMBL" id="WFD37589.1"/>
    </source>
</evidence>
<feature type="compositionally biased region" description="Basic and acidic residues" evidence="6">
    <location>
        <begin position="173"/>
        <end position="183"/>
    </location>
</feature>
<keyword evidence="2 7" id="KW-0689">Ribosomal protein</keyword>
<dbReference type="InterPro" id="IPR020568">
    <property type="entry name" value="Ribosomal_Su5_D2-typ_SF"/>
</dbReference>
<dbReference type="GO" id="GO:0006412">
    <property type="term" value="P:translation"/>
    <property type="evidence" value="ECO:0007669"/>
    <property type="project" value="InterPro"/>
</dbReference>
<dbReference type="InterPro" id="IPR023035">
    <property type="entry name" value="Ribosomal_uS9_bac/plastid"/>
</dbReference>
<dbReference type="EMBL" id="CP119958">
    <property type="protein sequence ID" value="WFD37589.1"/>
    <property type="molecule type" value="Genomic_DNA"/>
</dbReference>
<dbReference type="RefSeq" id="XP_060120486.1">
    <property type="nucleotide sequence ID" value="XM_060264503.1"/>
</dbReference>
<dbReference type="GO" id="GO:0003723">
    <property type="term" value="F:RNA binding"/>
    <property type="evidence" value="ECO:0007669"/>
    <property type="project" value="TreeGrafter"/>
</dbReference>
<keyword evidence="3" id="KW-0687">Ribonucleoprotein</keyword>
<dbReference type="GO" id="GO:0005763">
    <property type="term" value="C:mitochondrial small ribosomal subunit"/>
    <property type="evidence" value="ECO:0007669"/>
    <property type="project" value="TreeGrafter"/>
</dbReference>
<feature type="region of interest" description="Disordered" evidence="6">
    <location>
        <begin position="170"/>
        <end position="200"/>
    </location>
</feature>
<evidence type="ECO:0000256" key="3">
    <source>
        <dbReference type="ARBA" id="ARBA00023274"/>
    </source>
</evidence>
<protein>
    <recommendedName>
        <fullName evidence="4">Small ribosomal subunit protein uS9m</fullName>
    </recommendedName>
    <alternativeName>
        <fullName evidence="5">37S ribosomal protein S9, mitochondrial</fullName>
    </alternativeName>
</protein>
<dbReference type="Pfam" id="PF00380">
    <property type="entry name" value="Ribosomal_S9"/>
    <property type="match status" value="1"/>
</dbReference>